<dbReference type="Proteomes" id="UP000031637">
    <property type="component" value="Chromosome"/>
</dbReference>
<name>W0SF41_9PROT</name>
<evidence type="ECO:0000259" key="6">
    <source>
        <dbReference type="Pfam" id="PF00884"/>
    </source>
</evidence>
<dbReference type="Gene3D" id="3.40.720.10">
    <property type="entry name" value="Alkaline Phosphatase, subunit A"/>
    <property type="match status" value="1"/>
</dbReference>
<protein>
    <submittedName>
        <fullName evidence="7">Arylsulfatase AtsD</fullName>
    </submittedName>
</protein>
<evidence type="ECO:0000313" key="7">
    <source>
        <dbReference type="EMBL" id="BAO28318.1"/>
    </source>
</evidence>
<evidence type="ECO:0000313" key="8">
    <source>
        <dbReference type="Proteomes" id="UP000031637"/>
    </source>
</evidence>
<reference evidence="7 8" key="1">
    <citation type="journal article" date="2014" name="Syst. Appl. Microbiol.">
        <title>Complete genomes of freshwater sulfur oxidizers Sulfuricella denitrificans skB26 and Sulfuritalea hydrogenivorans sk43H: genetic insights into the sulfur oxidation pathway of betaproteobacteria.</title>
        <authorList>
            <person name="Watanabe T."/>
            <person name="Kojima H."/>
            <person name="Fukui M."/>
        </authorList>
    </citation>
    <scope>NUCLEOTIDE SEQUENCE [LARGE SCALE GENOMIC DNA]</scope>
    <source>
        <strain evidence="7">DSM22779</strain>
    </source>
</reference>
<feature type="modified residue" description="3-oxoalanine (Ser)" evidence="5">
    <location>
        <position position="122"/>
    </location>
</feature>
<dbReference type="Gene3D" id="3.30.1120.10">
    <property type="match status" value="1"/>
</dbReference>
<dbReference type="InterPro" id="IPR024607">
    <property type="entry name" value="Sulfatase_CS"/>
</dbReference>
<sequence>MRPEIPQPLRTLARHCRLAFCALALTPVSTGYCADPQTDRSILPLSDQPQGGKAGLTVRESVMPKIVPIRPPEKAPNIVVVLLDDVGFGAAGTFGGPVATPALDELAREGLRYNRFHTTALSSPSRAALLTGRNHHRVNAGGVTEFATGFDGYNSIIPKAAATIARVLRDNGYSTAAYGKWHNTPVWEISPAGPFDRWPTGLGFDEFYGFMGGEAHQYSPGLYRGTTPVERSEHAKHYHLTTDLADQAIAWMHTQKAMTPDKPFFVYWAPGATHAPFQVYPEWVKPYEGKFEQGWDQLREEIFTRQKKLGVIPRDAKLTPRHESIPAWNSLSPDRKRLASRLMEVYAGFLAHTDHEVGRLMASLRDMKEWENTLFIYIVGDNGAAPAGGIDGVFNEMVTLNGLKEDPAVVMSRLDQIGGPKANSEYPVGFAWAMNTPFQYTKQIASHLGGTRNPMVVSWPNRIKGHGGLRSQFHHLIDIAPTIYDAAGIPAPKRVDGVDQMPLDGISMTYTFDDAGAGERRKTQYFEIQGRRGIYHDGWLAGTTHNFLLWQRKSLQAFDKDRWELYHLDNDFSQSADLADREPEKLEQLKALFLAQARENRVLPLDDRGPARAMMSPRPTLMGKRKSIRLTAGATRLPEDVIRAFFNRPYAITATFASLDDIPADGVLLAAGGYFAGLSLYVKAGIPHFTYNYFGSNYTTLAGSARLPQGKVTLKMEFDYPSIDLGMGGTARLLVNGRIVAEKPIPATVPLGFSADETLDVGRDTGTPAADTYESPFPFNGKIESVELTTR</sequence>
<gene>
    <name evidence="7" type="ORF">SUTH_00504</name>
</gene>
<comment type="similarity">
    <text evidence="1">Belongs to the sulfatase family.</text>
</comment>
<dbReference type="PROSITE" id="PS00523">
    <property type="entry name" value="SULFATASE_1"/>
    <property type="match status" value="1"/>
</dbReference>
<dbReference type="InterPro" id="IPR000917">
    <property type="entry name" value="Sulfatase_N"/>
</dbReference>
<accession>W0SF41</accession>
<dbReference type="GO" id="GO:0046872">
    <property type="term" value="F:metal ion binding"/>
    <property type="evidence" value="ECO:0007669"/>
    <property type="project" value="UniProtKB-KW"/>
</dbReference>
<dbReference type="CDD" id="cd16025">
    <property type="entry name" value="PAS_like"/>
    <property type="match status" value="1"/>
</dbReference>
<dbReference type="GO" id="GO:0016787">
    <property type="term" value="F:hydrolase activity"/>
    <property type="evidence" value="ECO:0007669"/>
    <property type="project" value="UniProtKB-KW"/>
</dbReference>
<dbReference type="SUPFAM" id="SSF53649">
    <property type="entry name" value="Alkaline phosphatase-like"/>
    <property type="match status" value="1"/>
</dbReference>
<evidence type="ECO:0000256" key="1">
    <source>
        <dbReference type="ARBA" id="ARBA00008779"/>
    </source>
</evidence>
<dbReference type="PANTHER" id="PTHR42693:SF43">
    <property type="entry name" value="BLL2667 PROTEIN"/>
    <property type="match status" value="1"/>
</dbReference>
<dbReference type="KEGG" id="shd:SUTH_00504"/>
<organism evidence="7 8">
    <name type="scientific">Sulfuritalea hydrogenivorans sk43H</name>
    <dbReference type="NCBI Taxonomy" id="1223802"/>
    <lineage>
        <taxon>Bacteria</taxon>
        <taxon>Pseudomonadati</taxon>
        <taxon>Pseudomonadota</taxon>
        <taxon>Betaproteobacteria</taxon>
        <taxon>Nitrosomonadales</taxon>
        <taxon>Sterolibacteriaceae</taxon>
        <taxon>Sulfuritalea</taxon>
    </lineage>
</organism>
<dbReference type="STRING" id="1223802.SUTH_00504"/>
<dbReference type="EMBL" id="AP012547">
    <property type="protein sequence ID" value="BAO28318.1"/>
    <property type="molecule type" value="Genomic_DNA"/>
</dbReference>
<evidence type="ECO:0000256" key="5">
    <source>
        <dbReference type="PIRSR" id="PIRSR600917-52"/>
    </source>
</evidence>
<evidence type="ECO:0000256" key="3">
    <source>
        <dbReference type="ARBA" id="ARBA00022801"/>
    </source>
</evidence>
<keyword evidence="4" id="KW-0106">Calcium</keyword>
<evidence type="ECO:0000256" key="2">
    <source>
        <dbReference type="ARBA" id="ARBA00022723"/>
    </source>
</evidence>
<keyword evidence="3" id="KW-0378">Hydrolase</keyword>
<dbReference type="InterPro" id="IPR017850">
    <property type="entry name" value="Alkaline_phosphatase_core_sf"/>
</dbReference>
<keyword evidence="2" id="KW-0479">Metal-binding</keyword>
<dbReference type="Pfam" id="PF00884">
    <property type="entry name" value="Sulfatase"/>
    <property type="match status" value="1"/>
</dbReference>
<keyword evidence="8" id="KW-1185">Reference proteome</keyword>
<evidence type="ECO:0000256" key="4">
    <source>
        <dbReference type="ARBA" id="ARBA00022837"/>
    </source>
</evidence>
<proteinExistence type="inferred from homology"/>
<dbReference type="PANTHER" id="PTHR42693">
    <property type="entry name" value="ARYLSULFATASE FAMILY MEMBER"/>
    <property type="match status" value="1"/>
</dbReference>
<dbReference type="OrthoDB" id="9766107at2"/>
<dbReference type="InterPro" id="IPR050738">
    <property type="entry name" value="Sulfatase"/>
</dbReference>
<dbReference type="HOGENOM" id="CLU_006332_11_0_4"/>
<dbReference type="AlphaFoldDB" id="W0SF41"/>
<comment type="PTM">
    <text evidence="5">The conversion to 3-oxoalanine (also known as C-formylglycine, FGly), of a serine or cysteine residue in prokaryotes and of a cysteine residue in eukaryotes, is critical for catalytic activity.</text>
</comment>
<feature type="domain" description="Sulfatase N-terminal" evidence="6">
    <location>
        <begin position="76"/>
        <end position="489"/>
    </location>
</feature>